<reference evidence="2" key="2">
    <citation type="journal article" date="2007" name="Science">
        <title>Draft genome sequence of the sexually transmitted pathogen Trichomonas vaginalis.</title>
        <authorList>
            <person name="Carlton J.M."/>
            <person name="Hirt R.P."/>
            <person name="Silva J.C."/>
            <person name="Delcher A.L."/>
            <person name="Schatz M."/>
            <person name="Zhao Q."/>
            <person name="Wortman J.R."/>
            <person name="Bidwell S.L."/>
            <person name="Alsmark U.C.M."/>
            <person name="Besteiro S."/>
            <person name="Sicheritz-Ponten T."/>
            <person name="Noel C.J."/>
            <person name="Dacks J.B."/>
            <person name="Foster P.G."/>
            <person name="Simillion C."/>
            <person name="Van de Peer Y."/>
            <person name="Miranda-Saavedra D."/>
            <person name="Barton G.J."/>
            <person name="Westrop G.D."/>
            <person name="Mueller S."/>
            <person name="Dessi D."/>
            <person name="Fiori P.L."/>
            <person name="Ren Q."/>
            <person name="Paulsen I."/>
            <person name="Zhang H."/>
            <person name="Bastida-Corcuera F.D."/>
            <person name="Simoes-Barbosa A."/>
            <person name="Brown M.T."/>
            <person name="Hayes R.D."/>
            <person name="Mukherjee M."/>
            <person name="Okumura C.Y."/>
            <person name="Schneider R."/>
            <person name="Smith A.J."/>
            <person name="Vanacova S."/>
            <person name="Villalvazo M."/>
            <person name="Haas B.J."/>
            <person name="Pertea M."/>
            <person name="Feldblyum T.V."/>
            <person name="Utterback T.R."/>
            <person name="Shu C.L."/>
            <person name="Osoegawa K."/>
            <person name="de Jong P.J."/>
            <person name="Hrdy I."/>
            <person name="Horvathova L."/>
            <person name="Zubacova Z."/>
            <person name="Dolezal P."/>
            <person name="Malik S.B."/>
            <person name="Logsdon J.M. Jr."/>
            <person name="Henze K."/>
            <person name="Gupta A."/>
            <person name="Wang C.C."/>
            <person name="Dunne R.L."/>
            <person name="Upcroft J.A."/>
            <person name="Upcroft P."/>
            <person name="White O."/>
            <person name="Salzberg S.L."/>
            <person name="Tang P."/>
            <person name="Chiu C.-H."/>
            <person name="Lee Y.-S."/>
            <person name="Embley T.M."/>
            <person name="Coombs G.H."/>
            <person name="Mottram J.C."/>
            <person name="Tachezy J."/>
            <person name="Fraser-Liggett C.M."/>
            <person name="Johnson P.J."/>
        </authorList>
    </citation>
    <scope>NUCLEOTIDE SEQUENCE [LARGE SCALE GENOMIC DNA]</scope>
    <source>
        <strain evidence="2">G3</strain>
    </source>
</reference>
<dbReference type="PRINTS" id="PR00348">
    <property type="entry name" value="UBIQUITIN"/>
</dbReference>
<evidence type="ECO:0000313" key="3">
    <source>
        <dbReference type="Proteomes" id="UP000001542"/>
    </source>
</evidence>
<dbReference type="Gene3D" id="3.10.20.90">
    <property type="entry name" value="Phosphatidylinositol 3-kinase Catalytic Subunit, Chain A, domain 1"/>
    <property type="match status" value="1"/>
</dbReference>
<feature type="domain" description="Ubiquitin-like" evidence="1">
    <location>
        <begin position="124"/>
        <end position="198"/>
    </location>
</feature>
<dbReference type="AlphaFoldDB" id="A2EN73"/>
<dbReference type="PANTHER" id="PTHR15204">
    <property type="entry name" value="LARGE PROLINE-RICH PROTEIN BAG6"/>
    <property type="match status" value="1"/>
</dbReference>
<dbReference type="EMBL" id="DS113437">
    <property type="protein sequence ID" value="EAY05910.1"/>
    <property type="molecule type" value="Genomic_DNA"/>
</dbReference>
<accession>A2EN73</accession>
<dbReference type="RefSeq" id="XP_001318133.1">
    <property type="nucleotide sequence ID" value="XM_001318098.1"/>
</dbReference>
<dbReference type="CDD" id="cd17039">
    <property type="entry name" value="Ubl_ubiquitin_like"/>
    <property type="match status" value="1"/>
</dbReference>
<evidence type="ECO:0000313" key="2">
    <source>
        <dbReference type="EMBL" id="EAY05910.1"/>
    </source>
</evidence>
<dbReference type="Proteomes" id="UP000001542">
    <property type="component" value="Unassembled WGS sequence"/>
</dbReference>
<reference evidence="2" key="1">
    <citation type="submission" date="2006-10" db="EMBL/GenBank/DDBJ databases">
        <authorList>
            <person name="Amadeo P."/>
            <person name="Zhao Q."/>
            <person name="Wortman J."/>
            <person name="Fraser-Liggett C."/>
            <person name="Carlton J."/>
        </authorList>
    </citation>
    <scope>NUCLEOTIDE SEQUENCE</scope>
    <source>
        <strain evidence="2">G3</strain>
    </source>
</reference>
<dbReference type="Pfam" id="PF00240">
    <property type="entry name" value="ubiquitin"/>
    <property type="match status" value="1"/>
</dbReference>
<dbReference type="SMART" id="SM00213">
    <property type="entry name" value="UBQ"/>
    <property type="match status" value="1"/>
</dbReference>
<dbReference type="SUPFAM" id="SSF54236">
    <property type="entry name" value="Ubiquitin-like"/>
    <property type="match status" value="1"/>
</dbReference>
<dbReference type="KEGG" id="tva:4763781"/>
<dbReference type="InParanoid" id="A2EN73"/>
<dbReference type="InterPro" id="IPR019956">
    <property type="entry name" value="Ubiquitin_dom"/>
</dbReference>
<gene>
    <name evidence="2" type="ORF">TVAG_353510</name>
</gene>
<dbReference type="OrthoDB" id="1885901at2759"/>
<dbReference type="SMR" id="A2EN73"/>
<dbReference type="PANTHER" id="PTHR15204:SF0">
    <property type="entry name" value="LARGE PROLINE-RICH PROTEIN BAG6"/>
    <property type="match status" value="1"/>
</dbReference>
<dbReference type="VEuPathDB" id="TrichDB:TVAG_353510"/>
<evidence type="ECO:0000259" key="1">
    <source>
        <dbReference type="PROSITE" id="PS50053"/>
    </source>
</evidence>
<dbReference type="VEuPathDB" id="TrichDB:TVAGG3_0546310"/>
<organism evidence="2 3">
    <name type="scientific">Trichomonas vaginalis (strain ATCC PRA-98 / G3)</name>
    <dbReference type="NCBI Taxonomy" id="412133"/>
    <lineage>
        <taxon>Eukaryota</taxon>
        <taxon>Metamonada</taxon>
        <taxon>Parabasalia</taxon>
        <taxon>Trichomonadida</taxon>
        <taxon>Trichomonadidae</taxon>
        <taxon>Trichomonas</taxon>
    </lineage>
</organism>
<proteinExistence type="predicted"/>
<name>A2EN73_TRIV3</name>
<keyword evidence="3" id="KW-1185">Reference proteome</keyword>
<dbReference type="InterPro" id="IPR029071">
    <property type="entry name" value="Ubiquitin-like_domsf"/>
</dbReference>
<protein>
    <submittedName>
        <fullName evidence="2">Ubiquitin family protein</fullName>
    </submittedName>
</protein>
<sequence>MEPNWKEIGENIGKYVDDEQFLSKTKPQDICKALSYAKLTCCQFSTLFTNLSRFYGKQDMLTMLIRARTDSLKTREELYEVSETISSVLGIHVLNKILAFSLSNRTAPTSPRTQTAPANPDIANQIFVQSRDKRYEFKHVNTNIPVKQLKKMIFDIDGIAIDQQRLLFRGIQIENDKLLKDYDIRDLCVIHLAVYPKN</sequence>
<dbReference type="InterPro" id="IPR000626">
    <property type="entry name" value="Ubiquitin-like_dom"/>
</dbReference>
<dbReference type="PROSITE" id="PS50053">
    <property type="entry name" value="UBIQUITIN_2"/>
    <property type="match status" value="1"/>
</dbReference>